<name>A0A3N4R9Y6_9ACTN</name>
<keyword evidence="6" id="KW-1185">Reference proteome</keyword>
<keyword evidence="2" id="KW-0238">DNA-binding</keyword>
<dbReference type="Proteomes" id="UP000266906">
    <property type="component" value="Unassembled WGS sequence"/>
</dbReference>
<proteinExistence type="predicted"/>
<evidence type="ECO:0000256" key="3">
    <source>
        <dbReference type="ARBA" id="ARBA00023163"/>
    </source>
</evidence>
<dbReference type="GO" id="GO:0003677">
    <property type="term" value="F:DNA binding"/>
    <property type="evidence" value="ECO:0007669"/>
    <property type="project" value="UniProtKB-KW"/>
</dbReference>
<dbReference type="PROSITE" id="PS51118">
    <property type="entry name" value="HTH_HXLR"/>
    <property type="match status" value="1"/>
</dbReference>
<dbReference type="Pfam" id="PF01638">
    <property type="entry name" value="HxlR"/>
    <property type="match status" value="1"/>
</dbReference>
<evidence type="ECO:0000313" key="5">
    <source>
        <dbReference type="EMBL" id="RPE29486.1"/>
    </source>
</evidence>
<organism evidence="5 6">
    <name type="scientific">Kitasatospora cineracea</name>
    <dbReference type="NCBI Taxonomy" id="88074"/>
    <lineage>
        <taxon>Bacteria</taxon>
        <taxon>Bacillati</taxon>
        <taxon>Actinomycetota</taxon>
        <taxon>Actinomycetes</taxon>
        <taxon>Kitasatosporales</taxon>
        <taxon>Streptomycetaceae</taxon>
        <taxon>Kitasatospora</taxon>
    </lineage>
</organism>
<dbReference type="EMBL" id="RKQG01000002">
    <property type="protein sequence ID" value="RPE29486.1"/>
    <property type="molecule type" value="Genomic_DNA"/>
</dbReference>
<comment type="caution">
    <text evidence="5">The sequence shown here is derived from an EMBL/GenBank/DDBJ whole genome shotgun (WGS) entry which is preliminary data.</text>
</comment>
<dbReference type="PANTHER" id="PTHR33204:SF18">
    <property type="entry name" value="TRANSCRIPTIONAL REGULATORY PROTEIN"/>
    <property type="match status" value="1"/>
</dbReference>
<evidence type="ECO:0000259" key="4">
    <source>
        <dbReference type="PROSITE" id="PS51118"/>
    </source>
</evidence>
<dbReference type="SUPFAM" id="SSF46785">
    <property type="entry name" value="Winged helix' DNA-binding domain"/>
    <property type="match status" value="1"/>
</dbReference>
<reference evidence="5 6" key="1">
    <citation type="submission" date="2018-11" db="EMBL/GenBank/DDBJ databases">
        <title>Sequencing the genomes of 1000 actinobacteria strains.</title>
        <authorList>
            <person name="Klenk H.-P."/>
        </authorList>
    </citation>
    <scope>NUCLEOTIDE SEQUENCE [LARGE SCALE GENOMIC DNA]</scope>
    <source>
        <strain evidence="5 6">DSM 44781</strain>
    </source>
</reference>
<feature type="domain" description="HTH hxlR-type" evidence="4">
    <location>
        <begin position="13"/>
        <end position="111"/>
    </location>
</feature>
<dbReference type="AlphaFoldDB" id="A0A3N4R9Y6"/>
<dbReference type="InterPro" id="IPR036388">
    <property type="entry name" value="WH-like_DNA-bd_sf"/>
</dbReference>
<evidence type="ECO:0000313" key="6">
    <source>
        <dbReference type="Proteomes" id="UP000266906"/>
    </source>
</evidence>
<protein>
    <submittedName>
        <fullName evidence="5">HxlR family transcriptional regulator</fullName>
    </submittedName>
</protein>
<evidence type="ECO:0000256" key="1">
    <source>
        <dbReference type="ARBA" id="ARBA00023015"/>
    </source>
</evidence>
<sequence length="155" mass="16623">MSLRPGIAFLADCPALLAMEIIASKWSMVTLFALTDGPLRHGELVELSGGISRKVLTQTLRRLQANGLVERHAYAEAPPRVEYGLTDLGRTLEEPIRMLTAWARENGEAVVTFREAAEAASTVEEAGTVEAASTVEVGRATPVKAPPVEGKPSRS</sequence>
<dbReference type="Gene3D" id="1.10.10.10">
    <property type="entry name" value="Winged helix-like DNA-binding domain superfamily/Winged helix DNA-binding domain"/>
    <property type="match status" value="1"/>
</dbReference>
<keyword evidence="3" id="KW-0804">Transcription</keyword>
<dbReference type="PANTHER" id="PTHR33204">
    <property type="entry name" value="TRANSCRIPTIONAL REGULATOR, MARR FAMILY"/>
    <property type="match status" value="1"/>
</dbReference>
<dbReference type="InterPro" id="IPR002577">
    <property type="entry name" value="HTH_HxlR"/>
</dbReference>
<evidence type="ECO:0000256" key="2">
    <source>
        <dbReference type="ARBA" id="ARBA00023125"/>
    </source>
</evidence>
<dbReference type="InterPro" id="IPR036390">
    <property type="entry name" value="WH_DNA-bd_sf"/>
</dbReference>
<gene>
    <name evidence="5" type="ORF">EDD38_6643</name>
</gene>
<keyword evidence="1" id="KW-0805">Transcription regulation</keyword>
<accession>A0A3N4R9Y6</accession>